<dbReference type="EMBL" id="RJKL01000001">
    <property type="protein sequence ID" value="ROP32817.1"/>
    <property type="molecule type" value="Genomic_DNA"/>
</dbReference>
<protein>
    <submittedName>
        <fullName evidence="1">Uncharacterized protein</fullName>
    </submittedName>
</protein>
<sequence length="108" mass="12013">MPGEVFRDVIFPFEDDRFPQHLGAVIQRTVLTGQEPARVVIHDEDNDWLVGDGVNDPNDGASVVACMKHLADTDPTVAELASLPLGHIAERDEPLHPWTISVHQWPDE</sequence>
<dbReference type="OrthoDB" id="4239904at2"/>
<gene>
    <name evidence="1" type="ORF">EDD30_5765</name>
</gene>
<name>A0A3N1GRE7_9ACTN</name>
<dbReference type="RefSeq" id="WP_143162972.1">
    <property type="nucleotide sequence ID" value="NZ_RJKL01000001.1"/>
</dbReference>
<evidence type="ECO:0000313" key="2">
    <source>
        <dbReference type="Proteomes" id="UP000271683"/>
    </source>
</evidence>
<evidence type="ECO:0000313" key="1">
    <source>
        <dbReference type="EMBL" id="ROP32817.1"/>
    </source>
</evidence>
<dbReference type="AlphaFoldDB" id="A0A3N1GRE7"/>
<dbReference type="Proteomes" id="UP000271683">
    <property type="component" value="Unassembled WGS sequence"/>
</dbReference>
<organism evidence="1 2">
    <name type="scientific">Couchioplanes caeruleus</name>
    <dbReference type="NCBI Taxonomy" id="56438"/>
    <lineage>
        <taxon>Bacteria</taxon>
        <taxon>Bacillati</taxon>
        <taxon>Actinomycetota</taxon>
        <taxon>Actinomycetes</taxon>
        <taxon>Micromonosporales</taxon>
        <taxon>Micromonosporaceae</taxon>
        <taxon>Couchioplanes</taxon>
    </lineage>
</organism>
<reference evidence="1 2" key="1">
    <citation type="submission" date="2018-11" db="EMBL/GenBank/DDBJ databases">
        <title>Sequencing the genomes of 1000 actinobacteria strains.</title>
        <authorList>
            <person name="Klenk H.-P."/>
        </authorList>
    </citation>
    <scope>NUCLEOTIDE SEQUENCE [LARGE SCALE GENOMIC DNA]</scope>
    <source>
        <strain evidence="1 2">DSM 43634</strain>
    </source>
</reference>
<proteinExistence type="predicted"/>
<comment type="caution">
    <text evidence="1">The sequence shown here is derived from an EMBL/GenBank/DDBJ whole genome shotgun (WGS) entry which is preliminary data.</text>
</comment>
<accession>A0A3N1GRE7</accession>